<organism evidence="1 2">
    <name type="scientific">Rhododendron molle</name>
    <name type="common">Chinese azalea</name>
    <name type="synonym">Azalea mollis</name>
    <dbReference type="NCBI Taxonomy" id="49168"/>
    <lineage>
        <taxon>Eukaryota</taxon>
        <taxon>Viridiplantae</taxon>
        <taxon>Streptophyta</taxon>
        <taxon>Embryophyta</taxon>
        <taxon>Tracheophyta</taxon>
        <taxon>Spermatophyta</taxon>
        <taxon>Magnoliopsida</taxon>
        <taxon>eudicotyledons</taxon>
        <taxon>Gunneridae</taxon>
        <taxon>Pentapetalae</taxon>
        <taxon>asterids</taxon>
        <taxon>Ericales</taxon>
        <taxon>Ericaceae</taxon>
        <taxon>Ericoideae</taxon>
        <taxon>Rhodoreae</taxon>
        <taxon>Rhododendron</taxon>
    </lineage>
</organism>
<proteinExistence type="predicted"/>
<name>A0ACC0LP62_RHOML</name>
<accession>A0ACC0LP62</accession>
<evidence type="ECO:0000313" key="2">
    <source>
        <dbReference type="Proteomes" id="UP001062846"/>
    </source>
</evidence>
<sequence>MPYPKGYIPLKFVKFDGKEGTAQQHVVRFVESLGAQASDPNHCLREFSKSLTSRAFTWYVNLEPYSIATWEEMVNSFYAKFFQVREKVTVISFTKETQTSGEDVVDYIKRFQDRAVDYTKSIKEIQLVEIRIGGMMDEFKMLLINLKLGTFFALLESAYNIRHVVRPIRKDSWKGKVTGNRYRRSATNPASRWRKKAKRA</sequence>
<comment type="caution">
    <text evidence="1">The sequence shown here is derived from an EMBL/GenBank/DDBJ whole genome shotgun (WGS) entry which is preliminary data.</text>
</comment>
<keyword evidence="2" id="KW-1185">Reference proteome</keyword>
<protein>
    <submittedName>
        <fullName evidence="1">Uncharacterized protein</fullName>
    </submittedName>
</protein>
<evidence type="ECO:0000313" key="1">
    <source>
        <dbReference type="EMBL" id="KAI8530124.1"/>
    </source>
</evidence>
<reference evidence="1" key="1">
    <citation type="submission" date="2022-02" db="EMBL/GenBank/DDBJ databases">
        <title>Plant Genome Project.</title>
        <authorList>
            <person name="Zhang R.-G."/>
        </authorList>
    </citation>
    <scope>NUCLEOTIDE SEQUENCE</scope>
    <source>
        <strain evidence="1">AT1</strain>
    </source>
</reference>
<gene>
    <name evidence="1" type="ORF">RHMOL_Rhmol11G0031200</name>
</gene>
<dbReference type="Proteomes" id="UP001062846">
    <property type="component" value="Chromosome 11"/>
</dbReference>
<dbReference type="EMBL" id="CM046398">
    <property type="protein sequence ID" value="KAI8530124.1"/>
    <property type="molecule type" value="Genomic_DNA"/>
</dbReference>